<evidence type="ECO:0000256" key="5">
    <source>
        <dbReference type="ARBA" id="ARBA00022801"/>
    </source>
</evidence>
<evidence type="ECO:0000256" key="7">
    <source>
        <dbReference type="ARBA" id="ARBA00022884"/>
    </source>
</evidence>
<dbReference type="InterPro" id="IPR028629">
    <property type="entry name" value="Cas9"/>
</dbReference>
<comment type="subunit">
    <text evidence="11 12">Monomer. Binds crRNA and tracrRNA.</text>
</comment>
<feature type="active site" description="For RuvC-like nuclease domain" evidence="12">
    <location>
        <position position="8"/>
    </location>
</feature>
<comment type="function">
    <text evidence="12">CRISPR (clustered regularly interspaced short palindromic repeat) is an adaptive immune system that provides protection against mobile genetic elements (viruses, transposable elements and conjugative plasmids). CRISPR clusters contain spacers, sequences complementary to antecedent mobile elements, and target invading nucleic acids. CRISPR clusters are transcribed and processed into CRISPR RNA (crRNA). In type II CRISPR systems correct processing of pre-crRNA requires a trans-encoded small RNA (tracrRNA), endogenous ribonuclease 3 (rnc) and this protein. The tracrRNA serves as a guide for ribonuclease 3-aided processing of pre-crRNA. Subsequently Cas9/crRNA/tracrRNA endonucleolytically cleaves linear or circular dsDNA target complementary to the spacer; Cas9 is inactive in the absence of the 2 guide RNAs (gRNA). Cas9 recognizes the protospacer adjacent motif (PAM) in the CRISPR repeat sequences to help distinguish self versus nonself, as targets within the bacterial CRISPR locus do not have PAMs. PAM recognition is also required for catalytic activity.</text>
</comment>
<keyword evidence="5 12" id="KW-0378">Hydrolase</keyword>
<dbReference type="GO" id="GO:0043571">
    <property type="term" value="P:maintenance of CRISPR repeat elements"/>
    <property type="evidence" value="ECO:0007669"/>
    <property type="project" value="UniProtKB-UniRule"/>
</dbReference>
<evidence type="ECO:0000313" key="14">
    <source>
        <dbReference type="EMBL" id="RXJ63276.1"/>
    </source>
</evidence>
<evidence type="ECO:0000256" key="2">
    <source>
        <dbReference type="ARBA" id="ARBA00022722"/>
    </source>
</evidence>
<keyword evidence="6" id="KW-0460">Magnesium</keyword>
<keyword evidence="7 12" id="KW-0694">RNA-binding</keyword>
<evidence type="ECO:0000256" key="10">
    <source>
        <dbReference type="ARBA" id="ARBA00023211"/>
    </source>
</evidence>
<evidence type="ECO:0000256" key="9">
    <source>
        <dbReference type="ARBA" id="ARBA00023125"/>
    </source>
</evidence>
<feature type="domain" description="HNH Cas9-type" evidence="13">
    <location>
        <begin position="508"/>
        <end position="655"/>
    </location>
</feature>
<feature type="active site" description="Proton acceptor for HNH nuclease domain" evidence="12">
    <location>
        <position position="577"/>
    </location>
</feature>
<sequence length="1072" mass="126107">MKYTLGIDIGTSSLGLNVNELDRNNDSKNIFYTADYIFGEPVINNKGKYITKNKEKSSNQLEQRQHERQNRRKKAIYYLAKDIGIKEEDIKDIQFNEDILEIRAKAYKEKISLPKFFAVMVNISKNRGYSGRLKKEDRGLGELFAQTNEKIQEFNAKTIGELKFKLVKEQGSKILSHVKKNNVEGTFFRREQIEEEFDLILQEQLKHYSILKEKTKYPCKNDSEHNLVIYKKLKAIIFFQRPIKWDKDSIGNCNIYENEKVVSRSSILFEKYRALQLLNNLEFTDNTKIDIKDFSKGIDLLNGFKEKSVTKFLKELGYENKTLKNNGNIKDEKIKGLYTNKKLFDTFGEAWERLSLNQKESVIDFLSILSSGDEIELGDLETIYNDYIKFAHKDEKIKEFLELNKDKLSPLSEFDLPKGRATYSLKALKKFIEFFENGVVEGINEPDKTLREIEKIDEPKKTFENLNITNPIVQRAIKETIFEIDKLVKIYGEPYKINIEFTRDIKKSLKQRGEIEAKNNKRYSDKQLIKKELQKYAIKPTSKNIQRYILWQQQKHQCIYTEKTIGLSELTHYELEHIVPESKGGTRVMYNLVLADKEANKDKNNKTPYEYFHDKENWKYIQSYINHLENILKETKDLEVFIEGKNKITLDKEELKKKLKLLNSQKSAFELGKSEFGQRSYSDTSYIAKEVTQLLKDKYPNTKDIVITKGGIVAYLRSMWGLNDILPFVRDKENKPIYDKDRNKISYEDYQNAKKENLFEFDKRCDHRHHAIDAIVISFCSRSLINKLSAFHAKYGYLPRKNPKEFHKGEKELFAEVKNIFDKNSFYTKIQNIMSEIVVWHKPDRYPKGDFFDETIYGKDKEGYFTKRVKVVDFFDGITKVDKAKEKIEKWVANEETKTALLENFEKFKDEKSVKEIVLNLFNYQRKTPIKKIQIKFGKRAPQKFNEKLDKELKNGYAVNSGYSCINIDKNTFNYELIPNHKFLKVKDKNIVQLFANDIIFDKESKQFYKIVSFAQKEIIKAKNITESDNFDSLLKQDKGGRSYKFFGSTSLKNIVLVNSQPDIETIKEKYL</sequence>
<evidence type="ECO:0000313" key="15">
    <source>
        <dbReference type="Proteomes" id="UP000290191"/>
    </source>
</evidence>
<dbReference type="Pfam" id="PF18470">
    <property type="entry name" value="Cas9_a"/>
    <property type="match status" value="1"/>
</dbReference>
<evidence type="ECO:0000256" key="4">
    <source>
        <dbReference type="ARBA" id="ARBA00022759"/>
    </source>
</evidence>
<comment type="similarity">
    <text evidence="12">Belongs to the CRISPR-associated Cas9 family.</text>
</comment>
<dbReference type="GO" id="GO:0003723">
    <property type="term" value="F:RNA binding"/>
    <property type="evidence" value="ECO:0007669"/>
    <property type="project" value="UniProtKB-UniRule"/>
</dbReference>
<keyword evidence="10" id="KW-0464">Manganese</keyword>
<dbReference type="OrthoDB" id="9777169at2"/>
<proteinExistence type="inferred from homology"/>
<dbReference type="Proteomes" id="UP000290191">
    <property type="component" value="Unassembled WGS sequence"/>
</dbReference>
<dbReference type="Pfam" id="PF13395">
    <property type="entry name" value="HNH_4"/>
    <property type="match status" value="1"/>
</dbReference>
<evidence type="ECO:0000259" key="13">
    <source>
        <dbReference type="PROSITE" id="PS51749"/>
    </source>
</evidence>
<dbReference type="GO" id="GO:0016787">
    <property type="term" value="F:hydrolase activity"/>
    <property type="evidence" value="ECO:0007669"/>
    <property type="project" value="UniProtKB-KW"/>
</dbReference>
<comment type="domain">
    <text evidence="12">Has 2 endonuclease domains. The discontinuous RuvC-like domain cleaves the target DNA noncomplementary to crRNA while the HNH nuclease domain cleaves the target DNA complementary to crRNA.</text>
</comment>
<keyword evidence="9 12" id="KW-0238">DNA-binding</keyword>
<dbReference type="InterPro" id="IPR036397">
    <property type="entry name" value="RNaseH_sf"/>
</dbReference>
<dbReference type="RefSeq" id="WP_129081808.1">
    <property type="nucleotide sequence ID" value="NZ_CP041070.1"/>
</dbReference>
<evidence type="ECO:0000256" key="6">
    <source>
        <dbReference type="ARBA" id="ARBA00022842"/>
    </source>
</evidence>
<evidence type="ECO:0000256" key="3">
    <source>
        <dbReference type="ARBA" id="ARBA00022723"/>
    </source>
</evidence>
<dbReference type="GO" id="GO:0003677">
    <property type="term" value="F:DNA binding"/>
    <property type="evidence" value="ECO:0007669"/>
    <property type="project" value="UniProtKB-UniRule"/>
</dbReference>
<dbReference type="InterPro" id="IPR033114">
    <property type="entry name" value="HNH_CAS9"/>
</dbReference>
<dbReference type="GO" id="GO:0004519">
    <property type="term" value="F:endonuclease activity"/>
    <property type="evidence" value="ECO:0007669"/>
    <property type="project" value="UniProtKB-UniRule"/>
</dbReference>
<dbReference type="GO" id="GO:0051607">
    <property type="term" value="P:defense response to virus"/>
    <property type="evidence" value="ECO:0007669"/>
    <property type="project" value="UniProtKB-UniRule"/>
</dbReference>
<reference evidence="14 15" key="1">
    <citation type="submission" date="2017-10" db="EMBL/GenBank/DDBJ databases">
        <title>Genomics of the genus Arcobacter.</title>
        <authorList>
            <person name="Perez-Cataluna A."/>
            <person name="Figueras M.J."/>
        </authorList>
    </citation>
    <scope>NUCLEOTIDE SEQUENCE [LARGE SCALE GENOMIC DNA]</scope>
    <source>
        <strain evidence="14 15">DSM 24636</strain>
    </source>
</reference>
<keyword evidence="15" id="KW-1185">Reference proteome</keyword>
<dbReference type="GO" id="GO:0046872">
    <property type="term" value="F:metal ion binding"/>
    <property type="evidence" value="ECO:0007669"/>
    <property type="project" value="UniProtKB-UniRule"/>
</dbReference>
<dbReference type="EMBL" id="PDKO01000004">
    <property type="protein sequence ID" value="RXJ63276.1"/>
    <property type="molecule type" value="Genomic_DNA"/>
</dbReference>
<gene>
    <name evidence="12 14" type="primary">cas9</name>
    <name evidence="14" type="ORF">CRV06_06245</name>
</gene>
<keyword evidence="4 12" id="KW-0255">Endonuclease</keyword>
<comment type="cofactor">
    <cofactor evidence="1">
        <name>Mg(2+)</name>
        <dbReference type="ChEBI" id="CHEBI:18420"/>
    </cofactor>
</comment>
<dbReference type="InterPro" id="IPR041383">
    <property type="entry name" value="RuvC_III"/>
</dbReference>
<evidence type="ECO:0000256" key="12">
    <source>
        <dbReference type="HAMAP-Rule" id="MF_01480"/>
    </source>
</evidence>
<name>A0A4Q0XZX1_9BACT</name>
<protein>
    <recommendedName>
        <fullName evidence="12">CRISPR-associated endonuclease Cas9</fullName>
        <ecNumber evidence="12">3.1.-.-</ecNumber>
    </recommendedName>
</protein>
<comment type="caution">
    <text evidence="12">Lacks conserved residue(s) required for the propagation of feature annotation.</text>
</comment>
<dbReference type="AlphaFoldDB" id="A0A4Q0XZX1"/>
<dbReference type="Gene3D" id="1.10.30.50">
    <property type="match status" value="1"/>
</dbReference>
<dbReference type="InterPro" id="IPR040619">
    <property type="entry name" value="Cas9_alpha-helical_lobe"/>
</dbReference>
<keyword evidence="8 12" id="KW-0051">Antiviral defense</keyword>
<evidence type="ECO:0000256" key="1">
    <source>
        <dbReference type="ARBA" id="ARBA00001946"/>
    </source>
</evidence>
<dbReference type="NCBIfam" id="TIGR01865">
    <property type="entry name" value="cas_Csn1"/>
    <property type="match status" value="1"/>
</dbReference>
<dbReference type="HAMAP" id="MF_01480">
    <property type="entry name" value="Cas9"/>
    <property type="match status" value="1"/>
</dbReference>
<comment type="caution">
    <text evidence="14">The sequence shown here is derived from an EMBL/GenBank/DDBJ whole genome shotgun (WGS) entry which is preliminary data.</text>
</comment>
<accession>A0A4Q0XZX1</accession>
<dbReference type="EC" id="3.1.-.-" evidence="12"/>
<evidence type="ECO:0000256" key="11">
    <source>
        <dbReference type="ARBA" id="ARBA00046380"/>
    </source>
</evidence>
<evidence type="ECO:0000256" key="8">
    <source>
        <dbReference type="ARBA" id="ARBA00023118"/>
    </source>
</evidence>
<dbReference type="Pfam" id="PF18541">
    <property type="entry name" value="RuvC_III"/>
    <property type="match status" value="1"/>
</dbReference>
<keyword evidence="2 12" id="KW-0540">Nuclease</keyword>
<dbReference type="InterPro" id="IPR003615">
    <property type="entry name" value="HNH_nuc"/>
</dbReference>
<dbReference type="Gene3D" id="3.30.420.10">
    <property type="entry name" value="Ribonuclease H-like superfamily/Ribonuclease H"/>
    <property type="match status" value="2"/>
</dbReference>
<organism evidence="14 15">
    <name type="scientific">Halarcobacter anaerophilus</name>
    <dbReference type="NCBI Taxonomy" id="877500"/>
    <lineage>
        <taxon>Bacteria</taxon>
        <taxon>Pseudomonadati</taxon>
        <taxon>Campylobacterota</taxon>
        <taxon>Epsilonproteobacteria</taxon>
        <taxon>Campylobacterales</taxon>
        <taxon>Arcobacteraceae</taxon>
        <taxon>Halarcobacter</taxon>
    </lineage>
</organism>
<dbReference type="PROSITE" id="PS51749">
    <property type="entry name" value="HNH_CAS9"/>
    <property type="match status" value="1"/>
</dbReference>
<keyword evidence="3" id="KW-0479">Metal-binding</keyword>